<feature type="compositionally biased region" description="Low complexity" evidence="1">
    <location>
        <begin position="143"/>
        <end position="152"/>
    </location>
</feature>
<sequence>MTPPPTHTYTHGATYLHGQAQTDTHTHVRTSAFSLATISRRSCASCAVANSRDRTASCRRRSSFIGQQEKPRMTRGSQDSGGNGDDRDGDIVTALTPSHMFFAHHPCPHGPHSLLRLPHAAFEASTSSPVTQPVRQPSGSCRSSPAPAGAFPLSPPSSPLSGEAVTRHSVP</sequence>
<feature type="compositionally biased region" description="Polar residues" evidence="1">
    <location>
        <begin position="126"/>
        <end position="142"/>
    </location>
</feature>
<proteinExistence type="predicted"/>
<evidence type="ECO:0000313" key="3">
    <source>
        <dbReference type="EMBL" id="GIL95121.1"/>
    </source>
</evidence>
<feature type="region of interest" description="Disordered" evidence="1">
    <location>
        <begin position="57"/>
        <end position="92"/>
    </location>
</feature>
<organism evidence="3 4">
    <name type="scientific">Volvox reticuliferus</name>
    <dbReference type="NCBI Taxonomy" id="1737510"/>
    <lineage>
        <taxon>Eukaryota</taxon>
        <taxon>Viridiplantae</taxon>
        <taxon>Chlorophyta</taxon>
        <taxon>core chlorophytes</taxon>
        <taxon>Chlorophyceae</taxon>
        <taxon>CS clade</taxon>
        <taxon>Chlamydomonadales</taxon>
        <taxon>Volvocaceae</taxon>
        <taxon>Volvox</taxon>
    </lineage>
</organism>
<evidence type="ECO:0000313" key="4">
    <source>
        <dbReference type="Proteomes" id="UP000722791"/>
    </source>
</evidence>
<feature type="region of interest" description="Disordered" evidence="1">
    <location>
        <begin position="126"/>
        <end position="171"/>
    </location>
</feature>
<dbReference type="Proteomes" id="UP000747110">
    <property type="component" value="Unassembled WGS sequence"/>
</dbReference>
<evidence type="ECO:0000256" key="1">
    <source>
        <dbReference type="SAM" id="MobiDB-lite"/>
    </source>
</evidence>
<evidence type="ECO:0000313" key="5">
    <source>
        <dbReference type="Proteomes" id="UP000747110"/>
    </source>
</evidence>
<accession>A0A8J4D979</accession>
<protein>
    <submittedName>
        <fullName evidence="3">Uncharacterized protein</fullName>
    </submittedName>
</protein>
<reference evidence="3" key="1">
    <citation type="journal article" date="2021" name="Proc. Natl. Acad. Sci. U.S.A.">
        <title>Three genomes in the algal genus Volvox reveal the fate of a haploid sex-determining region after a transition to homothallism.</title>
        <authorList>
            <person name="Yamamoto K."/>
            <person name="Hamaji T."/>
            <person name="Kawai-Toyooka H."/>
            <person name="Matsuzaki R."/>
            <person name="Takahashi F."/>
            <person name="Nishimura Y."/>
            <person name="Kawachi M."/>
            <person name="Noguchi H."/>
            <person name="Minakuchi Y."/>
            <person name="Umen J.G."/>
            <person name="Toyoda A."/>
            <person name="Nozaki H."/>
        </authorList>
    </citation>
    <scope>NUCLEOTIDE SEQUENCE</scope>
    <source>
        <strain evidence="3">NIES-3785</strain>
        <strain evidence="2">NIES-3786</strain>
    </source>
</reference>
<dbReference type="AlphaFoldDB" id="A0A8J4D979"/>
<comment type="caution">
    <text evidence="3">The sequence shown here is derived from an EMBL/GenBank/DDBJ whole genome shotgun (WGS) entry which is preliminary data.</text>
</comment>
<evidence type="ECO:0000313" key="2">
    <source>
        <dbReference type="EMBL" id="GIL81232.1"/>
    </source>
</evidence>
<keyword evidence="5" id="KW-1185">Reference proteome</keyword>
<dbReference type="EMBL" id="BNCQ01000002">
    <property type="protein sequence ID" value="GIL95121.1"/>
    <property type="molecule type" value="Genomic_DNA"/>
</dbReference>
<name>A0A8J4D979_9CHLO</name>
<gene>
    <name evidence="2" type="ORF">Vretifemale_10281</name>
    <name evidence="3" type="ORF">Vretimale_1200</name>
</gene>
<dbReference type="EMBL" id="BNCP01000021">
    <property type="protein sequence ID" value="GIL81232.1"/>
    <property type="molecule type" value="Genomic_DNA"/>
</dbReference>
<dbReference type="Proteomes" id="UP000722791">
    <property type="component" value="Unassembled WGS sequence"/>
</dbReference>